<evidence type="ECO:0000313" key="2">
    <source>
        <dbReference type="EMBL" id="QHU01388.1"/>
    </source>
</evidence>
<reference evidence="2" key="1">
    <citation type="journal article" date="2020" name="Nature">
        <title>Giant virus diversity and host interactions through global metagenomics.</title>
        <authorList>
            <person name="Schulz F."/>
            <person name="Roux S."/>
            <person name="Paez-Espino D."/>
            <person name="Jungbluth S."/>
            <person name="Walsh D.A."/>
            <person name="Denef V.J."/>
            <person name="McMahon K.D."/>
            <person name="Konstantinidis K.T."/>
            <person name="Eloe-Fadrosh E.A."/>
            <person name="Kyrpides N.C."/>
            <person name="Woyke T."/>
        </authorList>
    </citation>
    <scope>NUCLEOTIDE SEQUENCE</scope>
    <source>
        <strain evidence="2">GVMAG-M-3300025860-25</strain>
    </source>
</reference>
<protein>
    <recommendedName>
        <fullName evidence="1">USP domain-containing protein</fullName>
    </recommendedName>
</protein>
<feature type="domain" description="USP" evidence="1">
    <location>
        <begin position="12"/>
        <end position="340"/>
    </location>
</feature>
<proteinExistence type="predicted"/>
<dbReference type="PROSITE" id="PS00972">
    <property type="entry name" value="USP_1"/>
    <property type="match status" value="1"/>
</dbReference>
<dbReference type="CDD" id="cd02674">
    <property type="entry name" value="Peptidase_C19R"/>
    <property type="match status" value="1"/>
</dbReference>
<dbReference type="InterPro" id="IPR018200">
    <property type="entry name" value="USP_CS"/>
</dbReference>
<organism evidence="2">
    <name type="scientific">viral metagenome</name>
    <dbReference type="NCBI Taxonomy" id="1070528"/>
    <lineage>
        <taxon>unclassified sequences</taxon>
        <taxon>metagenomes</taxon>
        <taxon>organismal metagenomes</taxon>
    </lineage>
</organism>
<accession>A0A6C0JBS9</accession>
<dbReference type="InterPro" id="IPR050185">
    <property type="entry name" value="Ub_carboxyl-term_hydrolase"/>
</dbReference>
<dbReference type="PROSITE" id="PS00973">
    <property type="entry name" value="USP_2"/>
    <property type="match status" value="1"/>
</dbReference>
<dbReference type="AlphaFoldDB" id="A0A6C0JBS9"/>
<sequence>MNLADFNDKGLSGIVNFGNTCYINSAIQCLSNIPILTYYFKSKSFIKDLKNDSDERNLVVQWYKLIEGLWSSNCVISPQSFVRVVKMLALKQGVYLNFVGNGQNDVQEFLVFMIDSMHNGLCKKVNMVITGNVENDLDKCALEAMKNWKLFFKDNYSIFVDLFYSQLSSTIYSLDGKKLSTTYQPCCFYTLPIKSNSNNLYDCFDNFTEREKLEGDNKWLNEETGKYIEVYKKINFWKLSKIIIIVLNRFDNNMEKITNLIKFPFELDLCKYCVGYRKNTFKYELISVANHDGSLKGGHYYSYVNNSNGKWYLYNDTNVSQMKKEDVVSKSAYCLFYQLK</sequence>
<dbReference type="Pfam" id="PF00443">
    <property type="entry name" value="UCH"/>
    <property type="match status" value="1"/>
</dbReference>
<dbReference type="Gene3D" id="3.90.70.10">
    <property type="entry name" value="Cysteine proteinases"/>
    <property type="match status" value="1"/>
</dbReference>
<dbReference type="GO" id="GO:0004843">
    <property type="term" value="F:cysteine-type deubiquitinase activity"/>
    <property type="evidence" value="ECO:0007669"/>
    <property type="project" value="InterPro"/>
</dbReference>
<dbReference type="InterPro" id="IPR001394">
    <property type="entry name" value="Peptidase_C19_UCH"/>
</dbReference>
<dbReference type="PROSITE" id="PS50235">
    <property type="entry name" value="USP_3"/>
    <property type="match status" value="1"/>
</dbReference>
<dbReference type="PANTHER" id="PTHR21646:SF46">
    <property type="entry name" value="UBIQUITIN CARBOXYL-TERMINAL HYDROLASE"/>
    <property type="match status" value="1"/>
</dbReference>
<dbReference type="PANTHER" id="PTHR21646">
    <property type="entry name" value="UBIQUITIN CARBOXYL-TERMINAL HYDROLASE"/>
    <property type="match status" value="1"/>
</dbReference>
<name>A0A6C0JBS9_9ZZZZ</name>
<dbReference type="InterPro" id="IPR038765">
    <property type="entry name" value="Papain-like_cys_pep_sf"/>
</dbReference>
<dbReference type="InterPro" id="IPR028889">
    <property type="entry name" value="USP"/>
</dbReference>
<dbReference type="EMBL" id="MN740340">
    <property type="protein sequence ID" value="QHU01388.1"/>
    <property type="molecule type" value="Genomic_DNA"/>
</dbReference>
<dbReference type="SUPFAM" id="SSF54001">
    <property type="entry name" value="Cysteine proteinases"/>
    <property type="match status" value="1"/>
</dbReference>
<evidence type="ECO:0000259" key="1">
    <source>
        <dbReference type="PROSITE" id="PS50235"/>
    </source>
</evidence>
<dbReference type="GO" id="GO:0016579">
    <property type="term" value="P:protein deubiquitination"/>
    <property type="evidence" value="ECO:0007669"/>
    <property type="project" value="InterPro"/>
</dbReference>